<dbReference type="Proteomes" id="UP000188947">
    <property type="component" value="Unassembled WGS sequence"/>
</dbReference>
<sequence>MKTLYYSLLFLVFTVSCNSSSQHNVLKFTKLEYGEKWPFSVEEIEVYCSGYKEIYCKADNGKIYALNGSAKGASRNNPAISKIEEIWLDDPNWAGLKIPYGDFITKGLELCESK</sequence>
<name>A0A1V3U354_ELIME</name>
<evidence type="ECO:0000313" key="3">
    <source>
        <dbReference type="Proteomes" id="UP000188947"/>
    </source>
</evidence>
<accession>A0A1V3U354</accession>
<protein>
    <recommendedName>
        <fullName evidence="4">DUF2511 domain-containing protein</fullName>
    </recommendedName>
</protein>
<keyword evidence="3" id="KW-1185">Reference proteome</keyword>
<dbReference type="OrthoDB" id="7057360at2"/>
<dbReference type="RefSeq" id="WP_069214000.1">
    <property type="nucleotide sequence ID" value="NZ_CP016378.1"/>
</dbReference>
<proteinExistence type="predicted"/>
<evidence type="ECO:0008006" key="4">
    <source>
        <dbReference type="Google" id="ProtNLM"/>
    </source>
</evidence>
<keyword evidence="1" id="KW-0732">Signal</keyword>
<comment type="caution">
    <text evidence="2">The sequence shown here is derived from an EMBL/GenBank/DDBJ whole genome shotgun (WGS) entry which is preliminary data.</text>
</comment>
<gene>
    <name evidence="2" type="ORF">BMF97_03360</name>
</gene>
<reference evidence="2 3" key="1">
    <citation type="submission" date="2016-11" db="EMBL/GenBank/DDBJ databases">
        <title>Genome sequence and comparative genomic analysis of clinical strain Elizabethkingia meningoseptica 61421 PRCM.</title>
        <authorList>
            <person name="Wang M."/>
            <person name="Hu S."/>
            <person name="Cao L."/>
            <person name="Jiang T."/>
            <person name="Zhou Y."/>
            <person name="Ming D."/>
        </authorList>
    </citation>
    <scope>NUCLEOTIDE SEQUENCE [LARGE SCALE GENOMIC DNA]</scope>
    <source>
        <strain evidence="2 3">61421 PRCM</strain>
    </source>
</reference>
<evidence type="ECO:0000313" key="2">
    <source>
        <dbReference type="EMBL" id="OOH97368.1"/>
    </source>
</evidence>
<dbReference type="eggNOG" id="ENOG5033AHZ">
    <property type="taxonomic scope" value="Bacteria"/>
</dbReference>
<dbReference type="AlphaFoldDB" id="A0A1V3U354"/>
<evidence type="ECO:0000256" key="1">
    <source>
        <dbReference type="SAM" id="SignalP"/>
    </source>
</evidence>
<feature type="chain" id="PRO_5010715956" description="DUF2511 domain-containing protein" evidence="1">
    <location>
        <begin position="22"/>
        <end position="114"/>
    </location>
</feature>
<feature type="signal peptide" evidence="1">
    <location>
        <begin position="1"/>
        <end position="21"/>
    </location>
</feature>
<dbReference type="InterPro" id="IPR019648">
    <property type="entry name" value="YebY"/>
</dbReference>
<dbReference type="EMBL" id="MPOG01000004">
    <property type="protein sequence ID" value="OOH97368.1"/>
    <property type="molecule type" value="Genomic_DNA"/>
</dbReference>
<dbReference type="PROSITE" id="PS51257">
    <property type="entry name" value="PROKAR_LIPOPROTEIN"/>
    <property type="match status" value="1"/>
</dbReference>
<dbReference type="Pfam" id="PF10709">
    <property type="entry name" value="DUF2511"/>
    <property type="match status" value="1"/>
</dbReference>
<organism evidence="2 3">
    <name type="scientific">Elizabethkingia meningoseptica</name>
    <name type="common">Chryseobacterium meningosepticum</name>
    <dbReference type="NCBI Taxonomy" id="238"/>
    <lineage>
        <taxon>Bacteria</taxon>
        <taxon>Pseudomonadati</taxon>
        <taxon>Bacteroidota</taxon>
        <taxon>Flavobacteriia</taxon>
        <taxon>Flavobacteriales</taxon>
        <taxon>Weeksellaceae</taxon>
        <taxon>Elizabethkingia</taxon>
    </lineage>
</organism>